<organism evidence="2 3">
    <name type="scientific">Buttiauxella agrestis</name>
    <dbReference type="NCBI Taxonomy" id="82977"/>
    <lineage>
        <taxon>Bacteria</taxon>
        <taxon>Pseudomonadati</taxon>
        <taxon>Pseudomonadota</taxon>
        <taxon>Gammaproteobacteria</taxon>
        <taxon>Enterobacterales</taxon>
        <taxon>Enterobacteriaceae</taxon>
        <taxon>Buttiauxella</taxon>
    </lineage>
</organism>
<dbReference type="AlphaFoldDB" id="A0A381C7N9"/>
<feature type="chain" id="PRO_5016854925" evidence="1">
    <location>
        <begin position="28"/>
        <end position="304"/>
    </location>
</feature>
<accession>A0A381C7N9</accession>
<dbReference type="InterPro" id="IPR025737">
    <property type="entry name" value="FApF"/>
</dbReference>
<dbReference type="Proteomes" id="UP000255528">
    <property type="component" value="Unassembled WGS sequence"/>
</dbReference>
<proteinExistence type="predicted"/>
<dbReference type="Pfam" id="PF13557">
    <property type="entry name" value="Phenol_MetA_deg"/>
    <property type="match status" value="1"/>
</dbReference>
<reference evidence="2 3" key="1">
    <citation type="submission" date="2018-06" db="EMBL/GenBank/DDBJ databases">
        <authorList>
            <consortium name="Pathogen Informatics"/>
            <person name="Doyle S."/>
        </authorList>
    </citation>
    <scope>NUCLEOTIDE SEQUENCE [LARGE SCALE GENOMIC DNA]</scope>
    <source>
        <strain evidence="2 3">NCTC12119</strain>
    </source>
</reference>
<dbReference type="EMBL" id="UIGI01000001">
    <property type="protein sequence ID" value="SUW63852.1"/>
    <property type="molecule type" value="Genomic_DNA"/>
</dbReference>
<evidence type="ECO:0000256" key="1">
    <source>
        <dbReference type="SAM" id="SignalP"/>
    </source>
</evidence>
<keyword evidence="1" id="KW-0732">Signal</keyword>
<evidence type="ECO:0000313" key="3">
    <source>
        <dbReference type="Proteomes" id="UP000255528"/>
    </source>
</evidence>
<feature type="signal peptide" evidence="1">
    <location>
        <begin position="1"/>
        <end position="27"/>
    </location>
</feature>
<protein>
    <submittedName>
        <fullName evidence="2">Protein involved in meta-pathway of phenol degradation</fullName>
    </submittedName>
</protein>
<name>A0A381C7N9_9ENTR</name>
<dbReference type="RefSeq" id="WP_172588686.1">
    <property type="nucleotide sequence ID" value="NZ_UIGI01000001.1"/>
</dbReference>
<gene>
    <name evidence="2" type="ORF">NCTC12119_02351</name>
</gene>
<sequence>MGSYYGSTRAICAGGLVLSLMSFCADADNARDWQNMPQDLDLVFGYYSHVEANTSLDTSVPIDGSTIKADVYILRYAHSFAIDGRSSGIQILQPYADIRATLDDAVMLDGEHKRHGMGDTQFILVHNLFGAPALSREEFAKWQPETFLSAAFWLTAPTGDYDKDRLINTGANRWVFKPELAFGKPIGPTWIEVNTWVSLYTNNDDYLGNQTLAQRPQWAIEGHYSYNFNQALWASIDTTWSVGGETKIDGAPQDNRQNNNLLGATIGFQLSPELGGLIAYSDTVQKRSYSPDVSNWTVRFQYVW</sequence>
<evidence type="ECO:0000313" key="2">
    <source>
        <dbReference type="EMBL" id="SUW63852.1"/>
    </source>
</evidence>